<evidence type="ECO:0000313" key="3">
    <source>
        <dbReference type="Proteomes" id="UP000627838"/>
    </source>
</evidence>
<proteinExistence type="predicted"/>
<feature type="domain" description="SnoaL-like" evidence="1">
    <location>
        <begin position="5"/>
        <end position="103"/>
    </location>
</feature>
<dbReference type="Gene3D" id="3.10.450.50">
    <property type="match status" value="1"/>
</dbReference>
<dbReference type="Pfam" id="PF12680">
    <property type="entry name" value="SnoaL_2"/>
    <property type="match status" value="1"/>
</dbReference>
<evidence type="ECO:0000259" key="1">
    <source>
        <dbReference type="Pfam" id="PF12680"/>
    </source>
</evidence>
<keyword evidence="3" id="KW-1185">Reference proteome</keyword>
<name>A0ABR9JN07_9ACTN</name>
<comment type="caution">
    <text evidence="2">The sequence shown here is derived from an EMBL/GenBank/DDBJ whole genome shotgun (WGS) entry which is preliminary data.</text>
</comment>
<gene>
    <name evidence="2" type="ORF">H4W34_001789</name>
</gene>
<dbReference type="SUPFAM" id="SSF54427">
    <property type="entry name" value="NTF2-like"/>
    <property type="match status" value="1"/>
</dbReference>
<sequence>MDLADRFLTAITSGDTGALRALYAPDATIWHNDDGVQSIDDNLRTLRWLSRNLRDMRYEVVRRDALPDGYAQRHVLRGALPDGTPFALHACLFVTVRDDRIVRLEEYADSRGSDPLRALAATRRAARTDARA</sequence>
<reference evidence="2 3" key="1">
    <citation type="submission" date="2020-10" db="EMBL/GenBank/DDBJ databases">
        <title>Sequencing the genomes of 1000 actinobacteria strains.</title>
        <authorList>
            <person name="Klenk H.-P."/>
        </authorList>
    </citation>
    <scope>NUCLEOTIDE SEQUENCE [LARGE SCALE GENOMIC DNA]</scope>
    <source>
        <strain evidence="2 3">DSM 46744</strain>
    </source>
</reference>
<dbReference type="Proteomes" id="UP000627838">
    <property type="component" value="Unassembled WGS sequence"/>
</dbReference>
<dbReference type="EMBL" id="JADBDZ010000001">
    <property type="protein sequence ID" value="MBE1531956.1"/>
    <property type="molecule type" value="Genomic_DNA"/>
</dbReference>
<protein>
    <submittedName>
        <fullName evidence="2">Ketosteroid isomerase-like protein</fullName>
    </submittedName>
</protein>
<dbReference type="InterPro" id="IPR032710">
    <property type="entry name" value="NTF2-like_dom_sf"/>
</dbReference>
<dbReference type="RefSeq" id="WP_192758729.1">
    <property type="nucleotide sequence ID" value="NZ_JADBDZ010000001.1"/>
</dbReference>
<organism evidence="2 3">
    <name type="scientific">Actinomadura algeriensis</name>
    <dbReference type="NCBI Taxonomy" id="1679523"/>
    <lineage>
        <taxon>Bacteria</taxon>
        <taxon>Bacillati</taxon>
        <taxon>Actinomycetota</taxon>
        <taxon>Actinomycetes</taxon>
        <taxon>Streptosporangiales</taxon>
        <taxon>Thermomonosporaceae</taxon>
        <taxon>Actinomadura</taxon>
    </lineage>
</organism>
<dbReference type="InterPro" id="IPR037401">
    <property type="entry name" value="SnoaL-like"/>
</dbReference>
<evidence type="ECO:0000313" key="2">
    <source>
        <dbReference type="EMBL" id="MBE1531956.1"/>
    </source>
</evidence>
<accession>A0ABR9JN07</accession>